<feature type="compositionally biased region" description="Basic and acidic residues" evidence="1">
    <location>
        <begin position="409"/>
        <end position="422"/>
    </location>
</feature>
<accession>A0A2H6KG37</accession>
<feature type="transmembrane region" description="Helical" evidence="2">
    <location>
        <begin position="1472"/>
        <end position="1493"/>
    </location>
</feature>
<feature type="compositionally biased region" description="Basic and acidic residues" evidence="1">
    <location>
        <begin position="382"/>
        <end position="402"/>
    </location>
</feature>
<dbReference type="PANTHER" id="PTHR45725:SF1">
    <property type="entry name" value="DISHEVELLED ASSOCIATED ACTIVATOR OF MORPHOGENESIS, ISOFORM D"/>
    <property type="match status" value="1"/>
</dbReference>
<feature type="region of interest" description="Disordered" evidence="1">
    <location>
        <begin position="886"/>
        <end position="907"/>
    </location>
</feature>
<keyword evidence="2" id="KW-0472">Membrane</keyword>
<sequence>MAKHGIPLGTLKECLMFLEWLNHSKHMRDQVAKELHDRLSGRYLNPNQQQIQQALTTFLGNVSTFHNKLCNKASQKHISSNPTAVLDALSECIPKFLAVMYFLRYQVDASFSKLDGGKWKDHMVGQGILGRELQAYLTTSSGSKYGVIPGGFGRHGDVKRGSGRNGYRQGSDMASDLTAICEKHSNKPNIQNYFLDVFSTSVLGQHGTDLPNTANALALVRTFCEIVVNDKGGELISKLNAHRASSDKHICWNNLKAHCEKLQEQFSKIFKGERFSFTGFGREPEHLKKEEFAKEAADWLRDNLDKVKTNLGNIDTTNKALGKKSPAELTDYFNKYLFPYGFTFDKNNFGSGMNPHDVLSGVINDLKRGDDGLDKLKQILEGEVCPPEKQEEGAQDQGKKAEGAQNQGKKSEGAQDQGKKAEASPNQNNGQSRDASADSASGDSSAPAASPGAPGAAGPAGPKNDRGQQGPPGSGPPVSSPAPGLPVIQAVQTQRTDDTVSAVSPPPPPPAPPLPKDPGHTAQPGDPGAGSPGGDGQGAQPGGSPVTSPTQPTSASDSQPGPTGGQGSGRHDSGVAGQDVGQASGKTPSSGATPSGAPAAGGGGGKGQQDPPKPIPCRNVTLQNLLAGGNNWCPSTYKPPNQVPYKFSDPDALNKIHEKVKNESHSASQNLNTPDILQNQNNSGHLTFGHSLKPTRLRPGDRLPTPPPQEKPSVLSGSEVEENEAYPMIMNDEYSDAISLEGNAKFDNSRDYRQLDEEQRGQELDDQWKKYYGDQELVNRLDRMKHDMELRQAKIKELQHARTVHDHKEQLRLEAVNSLAKSGTISGTAIERDHIVVPTSKSTKPQPTFIISKNHSLPTVKLDDYSMAKFTDVTGTVLTQSPKMKTKDTVSLPAPPTPYVTGKSIDDNNIDSLTSSYPVGELHPARPPPVDVEIVRPPASPNKSKAYRTMGVPPVELIDQPRPPMPSARKTYRNDAENLQTMVYFDKSNPEKHSTTITLNTMADLNVCQNPWYAPPSSSSTTVTPAPSPPPGSDHLPPPNTVREMLHWLVGLNQKGYVGIIKEHVKGILSALNEDVSQPPDALEVTGHPTNLTAAHVTAKLTEACHYAANVLHRIKHKDISTDISVPDFTSEYSKLCYSIDPACLLCQLRDYVYACCHQLEFLKAQCNRKESEGGWQDCPYGRDAKMSPLQAFLTDAPDSKFETHPFDPCDICLKSRVNMGFKQEHLPATHETGKHISTILTPSCGGEDPLLTLTSYLTCITSRTPRTTGELVSFFHNFGNSLYKPHPHLSQLGSALSKPHDHCPDWDHLAADDLNAIQYIRGPAPPTANHDKGHSRTLSTLVGCDITNAQCPPHISSTTYRAYALYSSSFAHAYLSWAVYLADRLWESLLKLHYDLENLQCHDSKSKPLHQCTKALPLLYSHGITPPDGTVQSSLTCSAAVTKLKDVVNGKPIARLMTAMDLFLYRIRAPFLYTIIALWLTATLCIAHSLLYRMDVMHIRSHLLTTRASHNIDVKALLAGSRRMLSLYKDVDYFDDDFHS</sequence>
<proteinExistence type="predicted"/>
<dbReference type="RefSeq" id="XP_028868199.1">
    <property type="nucleotide sequence ID" value="XM_029012366.1"/>
</dbReference>
<feature type="region of interest" description="Disordered" evidence="1">
    <location>
        <begin position="920"/>
        <end position="947"/>
    </location>
</feature>
<dbReference type="InterPro" id="IPR051425">
    <property type="entry name" value="Formin_Homology"/>
</dbReference>
<keyword evidence="2" id="KW-1133">Transmembrane helix</keyword>
<feature type="compositionally biased region" description="Pro residues" evidence="1">
    <location>
        <begin position="473"/>
        <end position="484"/>
    </location>
</feature>
<comment type="caution">
    <text evidence="3">The sequence shown here is derived from an EMBL/GenBank/DDBJ whole genome shotgun (WGS) entry which is preliminary data.</text>
</comment>
<dbReference type="VEuPathDB" id="PiroplasmaDB:BOVATA_034490"/>
<keyword evidence="2" id="KW-0812">Transmembrane</keyword>
<feature type="compositionally biased region" description="Pro residues" evidence="1">
    <location>
        <begin position="504"/>
        <end position="516"/>
    </location>
</feature>
<dbReference type="EMBL" id="BDSA01000003">
    <property type="protein sequence ID" value="GBE61956.1"/>
    <property type="molecule type" value="Genomic_DNA"/>
</dbReference>
<reference evidence="3 4" key="1">
    <citation type="journal article" date="2017" name="BMC Genomics">
        <title>Whole-genome assembly of Babesia ovata and comparative genomics between closely related pathogens.</title>
        <authorList>
            <person name="Yamagishi J."/>
            <person name="Asada M."/>
            <person name="Hakimi H."/>
            <person name="Tanaka T.Q."/>
            <person name="Sugimoto C."/>
            <person name="Kawazu S."/>
        </authorList>
    </citation>
    <scope>NUCLEOTIDE SEQUENCE [LARGE SCALE GENOMIC DNA]</scope>
    <source>
        <strain evidence="3 4">Miyake</strain>
    </source>
</reference>
<keyword evidence="4" id="KW-1185">Reference proteome</keyword>
<dbReference type="PANTHER" id="PTHR45725">
    <property type="entry name" value="FORMIN HOMOLOGY 2 FAMILY MEMBER"/>
    <property type="match status" value="1"/>
</dbReference>
<feature type="region of interest" description="Disordered" evidence="1">
    <location>
        <begin position="1013"/>
        <end position="1040"/>
    </location>
</feature>
<dbReference type="Proteomes" id="UP000236319">
    <property type="component" value="Unassembled WGS sequence"/>
</dbReference>
<feature type="compositionally biased region" description="Polar residues" evidence="1">
    <location>
        <begin position="546"/>
        <end position="557"/>
    </location>
</feature>
<feature type="compositionally biased region" description="Low complexity" evidence="1">
    <location>
        <begin position="437"/>
        <end position="471"/>
    </location>
</feature>
<protein>
    <submittedName>
        <fullName evidence="3">Ribosome binding protein</fullName>
    </submittedName>
</protein>
<organism evidence="3 4">
    <name type="scientific">Babesia ovata</name>
    <dbReference type="NCBI Taxonomy" id="189622"/>
    <lineage>
        <taxon>Eukaryota</taxon>
        <taxon>Sar</taxon>
        <taxon>Alveolata</taxon>
        <taxon>Apicomplexa</taxon>
        <taxon>Aconoidasida</taxon>
        <taxon>Piroplasmida</taxon>
        <taxon>Babesiidae</taxon>
        <taxon>Babesia</taxon>
    </lineage>
</organism>
<feature type="compositionally biased region" description="Pro residues" evidence="1">
    <location>
        <begin position="1026"/>
        <end position="1040"/>
    </location>
</feature>
<feature type="region of interest" description="Disordered" evidence="1">
    <location>
        <begin position="382"/>
        <end position="720"/>
    </location>
</feature>
<dbReference type="OrthoDB" id="6410656at2759"/>
<evidence type="ECO:0000256" key="1">
    <source>
        <dbReference type="SAM" id="MobiDB-lite"/>
    </source>
</evidence>
<feature type="compositionally biased region" description="Gly residues" evidence="1">
    <location>
        <begin position="527"/>
        <end position="541"/>
    </location>
</feature>
<evidence type="ECO:0000256" key="2">
    <source>
        <dbReference type="SAM" id="Phobius"/>
    </source>
</evidence>
<name>A0A2H6KG37_9APIC</name>
<feature type="compositionally biased region" description="Polar residues" evidence="1">
    <location>
        <begin position="490"/>
        <end position="502"/>
    </location>
</feature>
<gene>
    <name evidence="3" type="ORF">BOVATA_034490</name>
</gene>
<feature type="compositionally biased region" description="Polar residues" evidence="1">
    <location>
        <begin position="665"/>
        <end position="685"/>
    </location>
</feature>
<feature type="compositionally biased region" description="Basic and acidic residues" evidence="1">
    <location>
        <begin position="648"/>
        <end position="664"/>
    </location>
</feature>
<evidence type="ECO:0000313" key="3">
    <source>
        <dbReference type="EMBL" id="GBE61956.1"/>
    </source>
</evidence>
<feature type="compositionally biased region" description="Low complexity" evidence="1">
    <location>
        <begin position="587"/>
        <end position="598"/>
    </location>
</feature>
<feature type="compositionally biased region" description="Polar residues" evidence="1">
    <location>
        <begin position="424"/>
        <end position="433"/>
    </location>
</feature>
<feature type="compositionally biased region" description="Low complexity" evidence="1">
    <location>
        <begin position="1015"/>
        <end position="1025"/>
    </location>
</feature>
<evidence type="ECO:0000313" key="4">
    <source>
        <dbReference type="Proteomes" id="UP000236319"/>
    </source>
</evidence>
<dbReference type="GeneID" id="39875726"/>